<accession>A0A068RS48</accession>
<name>A0A068RS48_9FUNG</name>
<keyword evidence="2" id="KW-1185">Reference proteome</keyword>
<dbReference type="EMBL" id="CBTN010000015">
    <property type="protein sequence ID" value="CDH52844.1"/>
    <property type="molecule type" value="Genomic_DNA"/>
</dbReference>
<dbReference type="AlphaFoldDB" id="A0A068RS48"/>
<gene>
    <name evidence="1" type="ORF">LCOR_04280.1</name>
</gene>
<dbReference type="VEuPathDB" id="FungiDB:LCOR_04280.1"/>
<reference evidence="1" key="1">
    <citation type="submission" date="2013-08" db="EMBL/GenBank/DDBJ databases">
        <title>Gene expansion shapes genome architecture in the human pathogen Lichtheimia corymbifera: an evolutionary genomics analysis in the ancient terrestrial Mucorales (Mucoromycotina).</title>
        <authorList>
            <person name="Schwartze V.U."/>
            <person name="Winter S."/>
            <person name="Shelest E."/>
            <person name="Marcet-Houben M."/>
            <person name="Horn F."/>
            <person name="Wehner S."/>
            <person name="Hoffmann K."/>
            <person name="Riege K."/>
            <person name="Sammeth M."/>
            <person name="Nowrousian M."/>
            <person name="Valiante V."/>
            <person name="Linde J."/>
            <person name="Jacobsen I.D."/>
            <person name="Marz M."/>
            <person name="Brakhage A.A."/>
            <person name="Gabaldon T."/>
            <person name="Bocker S."/>
            <person name="Voigt K."/>
        </authorList>
    </citation>
    <scope>NUCLEOTIDE SEQUENCE [LARGE SCALE GENOMIC DNA]</scope>
    <source>
        <strain evidence="1">FSU 9682</strain>
    </source>
</reference>
<evidence type="ECO:0000313" key="1">
    <source>
        <dbReference type="EMBL" id="CDH52844.1"/>
    </source>
</evidence>
<proteinExistence type="predicted"/>
<comment type="caution">
    <text evidence="1">The sequence shown here is derived from an EMBL/GenBank/DDBJ whole genome shotgun (WGS) entry which is preliminary data.</text>
</comment>
<organism evidence="1 2">
    <name type="scientific">Lichtheimia corymbifera JMRC:FSU:9682</name>
    <dbReference type="NCBI Taxonomy" id="1263082"/>
    <lineage>
        <taxon>Eukaryota</taxon>
        <taxon>Fungi</taxon>
        <taxon>Fungi incertae sedis</taxon>
        <taxon>Mucoromycota</taxon>
        <taxon>Mucoromycotina</taxon>
        <taxon>Mucoromycetes</taxon>
        <taxon>Mucorales</taxon>
        <taxon>Lichtheimiaceae</taxon>
        <taxon>Lichtheimia</taxon>
    </lineage>
</organism>
<sequence length="111" mass="12222">MEQLISFESGGAARDEKVGGEHTLVAAAANGSSSQPTRRIGCSLFGHPYNQWRPATMVMLLRAQHVITARSALLVPLGRAVLLQRWYCSVDLILVSWQEAGDRCYIVPEHC</sequence>
<dbReference type="Proteomes" id="UP000027586">
    <property type="component" value="Unassembled WGS sequence"/>
</dbReference>
<evidence type="ECO:0000313" key="2">
    <source>
        <dbReference type="Proteomes" id="UP000027586"/>
    </source>
</evidence>
<protein>
    <submittedName>
        <fullName evidence="1">Uncharacterized protein</fullName>
    </submittedName>
</protein>